<dbReference type="RefSeq" id="WP_246043593.1">
    <property type="nucleotide sequence ID" value="NZ_BAAATB010000004.1"/>
</dbReference>
<evidence type="ECO:0000256" key="4">
    <source>
        <dbReference type="SAM" id="Phobius"/>
    </source>
</evidence>
<keyword evidence="1 6" id="KW-0645">Protease</keyword>
<keyword evidence="7" id="KW-1185">Reference proteome</keyword>
<evidence type="ECO:0000256" key="2">
    <source>
        <dbReference type="ARBA" id="ARBA00022801"/>
    </source>
</evidence>
<evidence type="ECO:0000259" key="5">
    <source>
        <dbReference type="PROSITE" id="PS50106"/>
    </source>
</evidence>
<keyword evidence="4" id="KW-0472">Membrane</keyword>
<feature type="compositionally biased region" description="Low complexity" evidence="3">
    <location>
        <begin position="227"/>
        <end position="240"/>
    </location>
</feature>
<comment type="caution">
    <text evidence="6">The sequence shown here is derived from an EMBL/GenBank/DDBJ whole genome shotgun (WGS) entry which is preliminary data.</text>
</comment>
<proteinExistence type="predicted"/>
<feature type="compositionally biased region" description="Basic and acidic residues" evidence="3">
    <location>
        <begin position="1"/>
        <end position="11"/>
    </location>
</feature>
<dbReference type="InterPro" id="IPR051201">
    <property type="entry name" value="Chloro_Bact_Ser_Proteases"/>
</dbReference>
<feature type="compositionally biased region" description="Low complexity" evidence="3">
    <location>
        <begin position="562"/>
        <end position="598"/>
    </location>
</feature>
<keyword evidence="2" id="KW-0378">Hydrolase</keyword>
<evidence type="ECO:0000313" key="7">
    <source>
        <dbReference type="Proteomes" id="UP000316181"/>
    </source>
</evidence>
<dbReference type="PANTHER" id="PTHR43343">
    <property type="entry name" value="PEPTIDASE S12"/>
    <property type="match status" value="1"/>
</dbReference>
<accession>A0A542SQW0</accession>
<dbReference type="AlphaFoldDB" id="A0A542SQW0"/>
<dbReference type="Pfam" id="PF13180">
    <property type="entry name" value="PDZ_2"/>
    <property type="match status" value="1"/>
</dbReference>
<feature type="region of interest" description="Disordered" evidence="3">
    <location>
        <begin position="227"/>
        <end position="252"/>
    </location>
</feature>
<feature type="region of interest" description="Disordered" evidence="3">
    <location>
        <begin position="558"/>
        <end position="615"/>
    </location>
</feature>
<dbReference type="GO" id="GO:0004252">
    <property type="term" value="F:serine-type endopeptidase activity"/>
    <property type="evidence" value="ECO:0007669"/>
    <property type="project" value="InterPro"/>
</dbReference>
<feature type="transmembrane region" description="Helical" evidence="4">
    <location>
        <begin position="192"/>
        <end position="214"/>
    </location>
</feature>
<dbReference type="PROSITE" id="PS50106">
    <property type="entry name" value="PDZ"/>
    <property type="match status" value="1"/>
</dbReference>
<dbReference type="SUPFAM" id="SSF50494">
    <property type="entry name" value="Trypsin-like serine proteases"/>
    <property type="match status" value="1"/>
</dbReference>
<feature type="region of interest" description="Disordered" evidence="3">
    <location>
        <begin position="1"/>
        <end position="188"/>
    </location>
</feature>
<dbReference type="InterPro" id="IPR036034">
    <property type="entry name" value="PDZ_sf"/>
</dbReference>
<evidence type="ECO:0000256" key="3">
    <source>
        <dbReference type="SAM" id="MobiDB-lite"/>
    </source>
</evidence>
<dbReference type="SMART" id="SM00228">
    <property type="entry name" value="PDZ"/>
    <property type="match status" value="1"/>
</dbReference>
<dbReference type="EMBL" id="VFNV01000001">
    <property type="protein sequence ID" value="TQK77006.1"/>
    <property type="molecule type" value="Genomic_DNA"/>
</dbReference>
<dbReference type="InterPro" id="IPR009003">
    <property type="entry name" value="Peptidase_S1_PA"/>
</dbReference>
<dbReference type="PANTHER" id="PTHR43343:SF3">
    <property type="entry name" value="PROTEASE DO-LIKE 8, CHLOROPLASTIC"/>
    <property type="match status" value="1"/>
</dbReference>
<dbReference type="InterPro" id="IPR001940">
    <property type="entry name" value="Peptidase_S1C"/>
</dbReference>
<dbReference type="PRINTS" id="PR00834">
    <property type="entry name" value="PROTEASES2C"/>
</dbReference>
<feature type="compositionally biased region" description="Low complexity" evidence="3">
    <location>
        <begin position="98"/>
        <end position="107"/>
    </location>
</feature>
<dbReference type="SUPFAM" id="SSF50156">
    <property type="entry name" value="PDZ domain-like"/>
    <property type="match status" value="1"/>
</dbReference>
<gene>
    <name evidence="6" type="ORF">FB389_1714</name>
</gene>
<reference evidence="6 7" key="1">
    <citation type="submission" date="2019-06" db="EMBL/GenBank/DDBJ databases">
        <title>Sequencing the genomes of 1000 actinobacteria strains.</title>
        <authorList>
            <person name="Klenk H.-P."/>
        </authorList>
    </citation>
    <scope>NUCLEOTIDE SEQUENCE [LARGE SCALE GENOMIC DNA]</scope>
    <source>
        <strain evidence="6 7">DSM 10596</strain>
    </source>
</reference>
<feature type="compositionally biased region" description="Low complexity" evidence="3">
    <location>
        <begin position="124"/>
        <end position="146"/>
    </location>
</feature>
<dbReference type="Pfam" id="PF13365">
    <property type="entry name" value="Trypsin_2"/>
    <property type="match status" value="1"/>
</dbReference>
<dbReference type="GO" id="GO:0006508">
    <property type="term" value="P:proteolysis"/>
    <property type="evidence" value="ECO:0007669"/>
    <property type="project" value="UniProtKB-KW"/>
</dbReference>
<keyword evidence="4" id="KW-1133">Transmembrane helix</keyword>
<keyword evidence="4" id="KW-0812">Transmembrane</keyword>
<sequence>MNQEPNKDRFGSEPTGQDLNATQRLTPLAHTQPFTAPRVEAGSADSVDADRSESATSGTLNSSPFAAPGPYAASGSAAGQDASRVQPSQPYAPPAQPTQPVQPAQSAHSAQPYAPNGQSSPRYAAQAQPVTQPQAAPQYASAFAAPTSPAEFATEAGAEHAPGWAAPIGAVPATGSLPENRAARRNRKKSPLLAMSAVAVAAALIASFSTALLVKSTQSPRAAATSTAATAQLGSSSSSTVEVPVASSSTDNPDWQKVVTAVSPSVVSIKVTTASGEGEGSGVIVDSAGLVLTNDHVVGDATKVTVTLTDGRIFDATIVGTDATTDLAVVRLKDAPDDLKAAVFADSDTVQVGDPVMAVGNPLGLSNTATTGIVSALNRPVSTSSTSSASSETVVTNAIQIDAAINPGNSGGPLFNAQGEVVGITSSIATMSSTSSSSGSIGLGFAIPSNVANMIGEQLISSGKAEHAYLGVMLGDGEATADGATRQGAKIEQVVDGSPAATAGLKAGDVVVAVDSNTVSGAESLTGFVRAKASGSVVKLTVVRDSKEIEVSVTLQVRADSDTSSGGSTQQDDQSGQDGKSGQSDQNSQGGQSDQNSQGGQGFDPFNPFGDSDQG</sequence>
<evidence type="ECO:0000256" key="1">
    <source>
        <dbReference type="ARBA" id="ARBA00022670"/>
    </source>
</evidence>
<feature type="domain" description="PDZ" evidence="5">
    <location>
        <begin position="459"/>
        <end position="546"/>
    </location>
</feature>
<protein>
    <submittedName>
        <fullName evidence="6">Putative serine protease PepD</fullName>
    </submittedName>
</protein>
<feature type="compositionally biased region" description="Low complexity" evidence="3">
    <location>
        <begin position="62"/>
        <end position="89"/>
    </location>
</feature>
<dbReference type="InterPro" id="IPR001478">
    <property type="entry name" value="PDZ"/>
</dbReference>
<evidence type="ECO:0000313" key="6">
    <source>
        <dbReference type="EMBL" id="TQK77006.1"/>
    </source>
</evidence>
<name>A0A542SQW0_9MICO</name>
<dbReference type="Proteomes" id="UP000316181">
    <property type="component" value="Unassembled WGS sequence"/>
</dbReference>
<dbReference type="Gene3D" id="2.30.42.10">
    <property type="match status" value="1"/>
</dbReference>
<organism evidence="6 7">
    <name type="scientific">Rarobacter incanus</name>
    <dbReference type="NCBI Taxonomy" id="153494"/>
    <lineage>
        <taxon>Bacteria</taxon>
        <taxon>Bacillati</taxon>
        <taxon>Actinomycetota</taxon>
        <taxon>Actinomycetes</taxon>
        <taxon>Micrococcales</taxon>
        <taxon>Rarobacteraceae</taxon>
        <taxon>Rarobacter</taxon>
    </lineage>
</organism>
<dbReference type="Gene3D" id="2.40.10.120">
    <property type="match status" value="1"/>
</dbReference>
<feature type="compositionally biased region" description="Polar residues" evidence="3">
    <location>
        <begin position="14"/>
        <end position="25"/>
    </location>
</feature>